<dbReference type="EMBL" id="VKAC01000002">
    <property type="protein sequence ID" value="TXR57587.1"/>
    <property type="molecule type" value="Genomic_DNA"/>
</dbReference>
<dbReference type="InterPro" id="IPR036938">
    <property type="entry name" value="PAP2/HPO_sf"/>
</dbReference>
<dbReference type="Pfam" id="PF01569">
    <property type="entry name" value="PAP2"/>
    <property type="match status" value="1"/>
</dbReference>
<dbReference type="CDD" id="cd03392">
    <property type="entry name" value="PAP2_like_2"/>
    <property type="match status" value="1"/>
</dbReference>
<feature type="transmembrane region" description="Helical" evidence="1">
    <location>
        <begin position="59"/>
        <end position="82"/>
    </location>
</feature>
<feature type="domain" description="Phosphatidic acid phosphatase type 2/haloperoxidase" evidence="2">
    <location>
        <begin position="147"/>
        <end position="261"/>
    </location>
</feature>
<feature type="transmembrane region" description="Helical" evidence="1">
    <location>
        <begin position="215"/>
        <end position="237"/>
    </location>
</feature>
<organism evidence="3 4">
    <name type="scientific">Quadrisphaera setariae</name>
    <dbReference type="NCBI Taxonomy" id="2593304"/>
    <lineage>
        <taxon>Bacteria</taxon>
        <taxon>Bacillati</taxon>
        <taxon>Actinomycetota</taxon>
        <taxon>Actinomycetes</taxon>
        <taxon>Kineosporiales</taxon>
        <taxon>Kineosporiaceae</taxon>
        <taxon>Quadrisphaera</taxon>
    </lineage>
</organism>
<evidence type="ECO:0000313" key="4">
    <source>
        <dbReference type="Proteomes" id="UP000321234"/>
    </source>
</evidence>
<dbReference type="PANTHER" id="PTHR14969:SF13">
    <property type="entry name" value="AT30094P"/>
    <property type="match status" value="1"/>
</dbReference>
<feature type="transmembrane region" description="Helical" evidence="1">
    <location>
        <begin position="120"/>
        <end position="140"/>
    </location>
</feature>
<evidence type="ECO:0000259" key="2">
    <source>
        <dbReference type="SMART" id="SM00014"/>
    </source>
</evidence>
<comment type="caution">
    <text evidence="3">The sequence shown here is derived from an EMBL/GenBank/DDBJ whole genome shotgun (WGS) entry which is preliminary data.</text>
</comment>
<dbReference type="Proteomes" id="UP000321234">
    <property type="component" value="Unassembled WGS sequence"/>
</dbReference>
<accession>A0A5C8ZIA3</accession>
<feature type="transmembrane region" description="Helical" evidence="1">
    <location>
        <begin position="188"/>
        <end position="208"/>
    </location>
</feature>
<keyword evidence="1" id="KW-1133">Transmembrane helix</keyword>
<dbReference type="SMART" id="SM00014">
    <property type="entry name" value="acidPPc"/>
    <property type="match status" value="1"/>
</dbReference>
<proteinExistence type="predicted"/>
<keyword evidence="4" id="KW-1185">Reference proteome</keyword>
<name>A0A5C8ZIA3_9ACTN</name>
<evidence type="ECO:0000313" key="3">
    <source>
        <dbReference type="EMBL" id="TXR57587.1"/>
    </source>
</evidence>
<dbReference type="AlphaFoldDB" id="A0A5C8ZIA3"/>
<dbReference type="SUPFAM" id="SSF48317">
    <property type="entry name" value="Acid phosphatase/Vanadium-dependent haloperoxidase"/>
    <property type="match status" value="1"/>
</dbReference>
<feature type="transmembrane region" description="Helical" evidence="1">
    <location>
        <begin position="147"/>
        <end position="168"/>
    </location>
</feature>
<dbReference type="PANTHER" id="PTHR14969">
    <property type="entry name" value="SPHINGOSINE-1-PHOSPHATE PHOSPHOHYDROLASE"/>
    <property type="match status" value="1"/>
</dbReference>
<evidence type="ECO:0000256" key="1">
    <source>
        <dbReference type="SAM" id="Phobius"/>
    </source>
</evidence>
<keyword evidence="1" id="KW-0812">Transmembrane</keyword>
<dbReference type="InterPro" id="IPR000326">
    <property type="entry name" value="PAP2/HPO"/>
</dbReference>
<gene>
    <name evidence="3" type="ORF">FMM08_05050</name>
</gene>
<feature type="transmembrane region" description="Helical" evidence="1">
    <location>
        <begin position="249"/>
        <end position="270"/>
    </location>
</feature>
<dbReference type="Gene3D" id="1.20.144.10">
    <property type="entry name" value="Phosphatidic acid phosphatase type 2/haloperoxidase"/>
    <property type="match status" value="1"/>
</dbReference>
<reference evidence="3 4" key="1">
    <citation type="submission" date="2019-07" db="EMBL/GenBank/DDBJ databases">
        <title>Quadrisphaera sp. strain DD2A genome sequencing and assembly.</title>
        <authorList>
            <person name="Kim I."/>
        </authorList>
    </citation>
    <scope>NUCLEOTIDE SEQUENCE [LARGE SCALE GENOMIC DNA]</scope>
    <source>
        <strain evidence="3 4">DD2A</strain>
    </source>
</reference>
<sequence>MSTPDAPPPTDRAAAALLDEGRPTDSIGGRDLTLWPSAGGRLLLGIAQHAAHRLAPHQLWALVLGVGLLLDGLVVVLGAGLYRAVVDGDGVDAVDHPVLQLTVEHRTADLTTTAQVVSDVAGVVGMTVVAAVTAVVFALVRRRWTPLGLVVSAMLGSLALTVVGKLVVGRSRPPLVDAVPPYEHSPSFPSGHTLNATAFAGVVAYVLLRQLAARWARVLVVVAAVAIALVVGASRVYLGHHWLTDVLVAYLLGALWVAVVVTGHRLYLTLRRQPGGRERMAG</sequence>
<protein>
    <submittedName>
        <fullName evidence="3">Phosphatase PAP2 family protein</fullName>
    </submittedName>
</protein>
<dbReference type="OrthoDB" id="5289372at2"/>
<keyword evidence="1" id="KW-0472">Membrane</keyword>
<dbReference type="RefSeq" id="WP_147925226.1">
    <property type="nucleotide sequence ID" value="NZ_VKAC01000002.1"/>
</dbReference>